<feature type="domain" description="Multidrug resistance protein MdtA-like beta-barrel" evidence="11">
    <location>
        <begin position="211"/>
        <end position="298"/>
    </location>
</feature>
<evidence type="ECO:0000259" key="12">
    <source>
        <dbReference type="Pfam" id="PF25967"/>
    </source>
</evidence>
<keyword evidence="8" id="KW-0472">Membrane</keyword>
<dbReference type="Pfam" id="PF25917">
    <property type="entry name" value="BSH_RND"/>
    <property type="match status" value="1"/>
</dbReference>
<organism evidence="13 14">
    <name type="scientific">Pseudomonas orientalis</name>
    <dbReference type="NCBI Taxonomy" id="76758"/>
    <lineage>
        <taxon>Bacteria</taxon>
        <taxon>Pseudomonadati</taxon>
        <taxon>Pseudomonadota</taxon>
        <taxon>Gammaproteobacteria</taxon>
        <taxon>Pseudomonadales</taxon>
        <taxon>Pseudomonadaceae</taxon>
        <taxon>Pseudomonas</taxon>
    </lineage>
</organism>
<dbReference type="Proteomes" id="UP000183653">
    <property type="component" value="Chromosome I"/>
</dbReference>
<accession>A0A1H2HJL8</accession>
<evidence type="ECO:0000256" key="2">
    <source>
        <dbReference type="ARBA" id="ARBA00004635"/>
    </source>
</evidence>
<dbReference type="RefSeq" id="WP_057724632.1">
    <property type="nucleotide sequence ID" value="NZ_JYLM01000007.1"/>
</dbReference>
<feature type="domain" description="Multidrug resistance protein MdtA-like barrel-sandwich hybrid" evidence="10">
    <location>
        <begin position="66"/>
        <end position="203"/>
    </location>
</feature>
<dbReference type="AlphaFoldDB" id="A0A1H2HJL8"/>
<keyword evidence="6" id="KW-0997">Cell inner membrane</keyword>
<dbReference type="InterPro" id="IPR006143">
    <property type="entry name" value="RND_pump_MFP"/>
</dbReference>
<evidence type="ECO:0000256" key="7">
    <source>
        <dbReference type="ARBA" id="ARBA00023054"/>
    </source>
</evidence>
<evidence type="ECO:0000313" key="14">
    <source>
        <dbReference type="Proteomes" id="UP000183653"/>
    </source>
</evidence>
<dbReference type="InterPro" id="IPR058626">
    <property type="entry name" value="MdtA-like_b-barrel"/>
</dbReference>
<protein>
    <submittedName>
        <fullName evidence="13">RND family efflux transporter, MFP subunit</fullName>
    </submittedName>
</protein>
<feature type="domain" description="Multidrug resistance protein MdtA-like C-terminal permuted SH3" evidence="12">
    <location>
        <begin position="303"/>
        <end position="360"/>
    </location>
</feature>
<dbReference type="PANTHER" id="PTHR30469">
    <property type="entry name" value="MULTIDRUG RESISTANCE PROTEIN MDTA"/>
    <property type="match status" value="1"/>
</dbReference>
<dbReference type="Gene3D" id="1.10.287.470">
    <property type="entry name" value="Helix hairpin bin"/>
    <property type="match status" value="1"/>
</dbReference>
<dbReference type="Pfam" id="PF25967">
    <property type="entry name" value="RND-MFP_C"/>
    <property type="match status" value="1"/>
</dbReference>
<dbReference type="Gene3D" id="2.40.30.170">
    <property type="match status" value="1"/>
</dbReference>
<dbReference type="PANTHER" id="PTHR30469:SF12">
    <property type="entry name" value="MULTIDRUG RESISTANCE PROTEIN MDTA"/>
    <property type="match status" value="1"/>
</dbReference>
<dbReference type="GO" id="GO:1990281">
    <property type="term" value="C:efflux pump complex"/>
    <property type="evidence" value="ECO:0007669"/>
    <property type="project" value="TreeGrafter"/>
</dbReference>
<evidence type="ECO:0000259" key="10">
    <source>
        <dbReference type="Pfam" id="PF25917"/>
    </source>
</evidence>
<dbReference type="GO" id="GO:0015562">
    <property type="term" value="F:efflux transmembrane transporter activity"/>
    <property type="evidence" value="ECO:0007669"/>
    <property type="project" value="TreeGrafter"/>
</dbReference>
<evidence type="ECO:0000256" key="6">
    <source>
        <dbReference type="ARBA" id="ARBA00022519"/>
    </source>
</evidence>
<evidence type="ECO:0000259" key="11">
    <source>
        <dbReference type="Pfam" id="PF25944"/>
    </source>
</evidence>
<dbReference type="InterPro" id="IPR058625">
    <property type="entry name" value="MdtA-like_BSH"/>
</dbReference>
<evidence type="ECO:0000256" key="8">
    <source>
        <dbReference type="ARBA" id="ARBA00023136"/>
    </source>
</evidence>
<evidence type="ECO:0000256" key="4">
    <source>
        <dbReference type="ARBA" id="ARBA00022448"/>
    </source>
</evidence>
<evidence type="ECO:0000256" key="1">
    <source>
        <dbReference type="ARBA" id="ARBA00004533"/>
    </source>
</evidence>
<keyword evidence="5" id="KW-1003">Cell membrane</keyword>
<dbReference type="NCBIfam" id="TIGR01730">
    <property type="entry name" value="RND_mfp"/>
    <property type="match status" value="1"/>
</dbReference>
<keyword evidence="7" id="KW-0175">Coiled coil</keyword>
<evidence type="ECO:0000259" key="9">
    <source>
        <dbReference type="Pfam" id="PF25876"/>
    </source>
</evidence>
<proteinExistence type="inferred from homology"/>
<name>A0A1H2HJL8_9PSED</name>
<dbReference type="OrthoDB" id="9783047at2"/>
<dbReference type="Gene3D" id="2.40.420.20">
    <property type="match status" value="1"/>
</dbReference>
<comment type="subcellular location">
    <subcellularLocation>
        <location evidence="1">Cell inner membrane</location>
    </subcellularLocation>
    <subcellularLocation>
        <location evidence="2">Membrane</location>
        <topology evidence="2">Lipid-anchor</topology>
    </subcellularLocation>
</comment>
<feature type="domain" description="Multidrug resistance protein MdtA-like alpha-helical hairpin" evidence="9">
    <location>
        <begin position="105"/>
        <end position="174"/>
    </location>
</feature>
<dbReference type="Pfam" id="PF25876">
    <property type="entry name" value="HH_MFP_RND"/>
    <property type="match status" value="1"/>
</dbReference>
<gene>
    <name evidence="13" type="ORF">SAMN04490197_4886</name>
</gene>
<dbReference type="InterPro" id="IPR058627">
    <property type="entry name" value="MdtA-like_C"/>
</dbReference>
<evidence type="ECO:0000256" key="3">
    <source>
        <dbReference type="ARBA" id="ARBA00009477"/>
    </source>
</evidence>
<evidence type="ECO:0000256" key="5">
    <source>
        <dbReference type="ARBA" id="ARBA00022475"/>
    </source>
</evidence>
<dbReference type="SUPFAM" id="SSF111369">
    <property type="entry name" value="HlyD-like secretion proteins"/>
    <property type="match status" value="1"/>
</dbReference>
<sequence length="388" mass="41702">MHIKRNTALLVGALLVLAVTAWTLTRPAKARLAAPSAIPVRVVSVAQRDVPRFVSGIGSVLSLHSVVIRPQIDGILTRLLVKEGQRVKAGDLLATIDDRSIRASLDQARAQLGESQAQLQVALVNLKRYKTLSIDDGVSKQTYDQQQALVNQLKATAQGNQAAIDAAQVQLSFTQIRSPVSGRVGIRTVDEGNFLRMSDTQGLFSVTQIDPIAVEFSLPQQMLPSLQGLIAAPEKARVNAYLGADTDGQTGDLLGEGHLSVIDNQISSSTGTLRAKAEFPNSAQKLWPGQLVTIKIQTAIDRNALVVPPTVVQRGLDSHFVYRLNGDHVEVVPVQVSYQNSEVNIIKGVQAGDVLVSDGQSRLKAGARVEVLKEPPQVIQTADARVQP</sequence>
<dbReference type="EMBL" id="LT629782">
    <property type="protein sequence ID" value="SDU32080.1"/>
    <property type="molecule type" value="Genomic_DNA"/>
</dbReference>
<dbReference type="Gene3D" id="2.40.50.100">
    <property type="match status" value="1"/>
</dbReference>
<dbReference type="Pfam" id="PF25944">
    <property type="entry name" value="Beta-barrel_RND"/>
    <property type="match status" value="1"/>
</dbReference>
<evidence type="ECO:0000313" key="13">
    <source>
        <dbReference type="EMBL" id="SDU32080.1"/>
    </source>
</evidence>
<keyword evidence="14" id="KW-1185">Reference proteome</keyword>
<reference evidence="13 14" key="1">
    <citation type="submission" date="2016-10" db="EMBL/GenBank/DDBJ databases">
        <authorList>
            <person name="Varghese N."/>
            <person name="Submissions S."/>
        </authorList>
    </citation>
    <scope>NUCLEOTIDE SEQUENCE [LARGE SCALE GENOMIC DNA]</scope>
    <source>
        <strain evidence="13 14">BS2775</strain>
    </source>
</reference>
<keyword evidence="4" id="KW-0813">Transport</keyword>
<comment type="similarity">
    <text evidence="3">Belongs to the membrane fusion protein (MFP) (TC 8.A.1) family.</text>
</comment>
<dbReference type="InterPro" id="IPR058624">
    <property type="entry name" value="MdtA-like_HH"/>
</dbReference>